<proteinExistence type="predicted"/>
<feature type="transmembrane region" description="Helical" evidence="2">
    <location>
        <begin position="423"/>
        <end position="445"/>
    </location>
</feature>
<feature type="transmembrane region" description="Helical" evidence="2">
    <location>
        <begin position="514"/>
        <end position="540"/>
    </location>
</feature>
<reference evidence="3 4" key="1">
    <citation type="submission" date="2024-08" db="EMBL/GenBank/DDBJ databases">
        <authorList>
            <person name="Cucini C."/>
            <person name="Frati F."/>
        </authorList>
    </citation>
    <scope>NUCLEOTIDE SEQUENCE [LARGE SCALE GENOMIC DNA]</scope>
</reference>
<feature type="compositionally biased region" description="Basic residues" evidence="1">
    <location>
        <begin position="83"/>
        <end position="95"/>
    </location>
</feature>
<accession>A0ABP1S7H0</accession>
<feature type="transmembrane region" description="Helical" evidence="2">
    <location>
        <begin position="346"/>
        <end position="368"/>
    </location>
</feature>
<evidence type="ECO:0000256" key="1">
    <source>
        <dbReference type="SAM" id="MobiDB-lite"/>
    </source>
</evidence>
<keyword evidence="4" id="KW-1185">Reference proteome</keyword>
<feature type="transmembrane region" description="Helical" evidence="2">
    <location>
        <begin position="465"/>
        <end position="493"/>
    </location>
</feature>
<dbReference type="PANTHER" id="PTHR21329:SF3">
    <property type="entry name" value="PHOSPHATIDYLINOSITOL N-ACETYLGLUCOSAMINYLTRANSFERASE SUBUNIT Q"/>
    <property type="match status" value="1"/>
</dbReference>
<gene>
    <name evidence="3" type="ORF">ODALV1_LOCUS30422</name>
</gene>
<keyword evidence="2" id="KW-1133">Transmembrane helix</keyword>
<protein>
    <recommendedName>
        <fullName evidence="5">Phosphatidylinositol N-acetylglucosaminyltransferase subunit Q</fullName>
    </recommendedName>
</protein>
<evidence type="ECO:0000313" key="3">
    <source>
        <dbReference type="EMBL" id="CAL8145225.1"/>
    </source>
</evidence>
<evidence type="ECO:0000256" key="2">
    <source>
        <dbReference type="SAM" id="Phobius"/>
    </source>
</evidence>
<dbReference type="Proteomes" id="UP001642540">
    <property type="component" value="Unassembled WGS sequence"/>
</dbReference>
<feature type="compositionally biased region" description="Low complexity" evidence="1">
    <location>
        <begin position="105"/>
        <end position="118"/>
    </location>
</feature>
<dbReference type="Pfam" id="PF05024">
    <property type="entry name" value="Gpi1"/>
    <property type="match status" value="1"/>
</dbReference>
<organism evidence="3 4">
    <name type="scientific">Orchesella dallaii</name>
    <dbReference type="NCBI Taxonomy" id="48710"/>
    <lineage>
        <taxon>Eukaryota</taxon>
        <taxon>Metazoa</taxon>
        <taxon>Ecdysozoa</taxon>
        <taxon>Arthropoda</taxon>
        <taxon>Hexapoda</taxon>
        <taxon>Collembola</taxon>
        <taxon>Entomobryomorpha</taxon>
        <taxon>Entomobryoidea</taxon>
        <taxon>Orchesellidae</taxon>
        <taxon>Orchesellinae</taxon>
        <taxon>Orchesella</taxon>
    </lineage>
</organism>
<keyword evidence="2" id="KW-0472">Membrane</keyword>
<evidence type="ECO:0008006" key="5">
    <source>
        <dbReference type="Google" id="ProtNLM"/>
    </source>
</evidence>
<dbReference type="EMBL" id="CAXLJM020000164">
    <property type="protein sequence ID" value="CAL8145225.1"/>
    <property type="molecule type" value="Genomic_DNA"/>
</dbReference>
<sequence>MYFSKDFDNLGVCEELPVFHIFYPTTFAQVVTSFLNEKELDFCFVVGHKEPRVLKPGKGPVGAVPPPVVKSPLSVISEEGRGSRKSKRKSRSRRKQGGDNDEEATPGNTTTTTTSPPESSSPPYPPHSGTEEETAQKSSSSSSSKVDSTTANQRQTIAVNIIGVTESPLNFFLPEGDADTPLEIIGRCRSTKPSNVTHNSNLMLEFQLTETPHPHLSVEMVRWENHHFYPDPNHLLLFDYDPKDFQRWHIPDPLNYSLGLPKMFFEGISFLQSATTTTQSLGFTPAFPPIEQDHQNLNACNNVPSFITSSSLHSFISKKSAGLEQITHKVSILVEGLLGNYPFFPFLNFLILLLIDSFIGYCITSYLLQFPNLLGFLHEAVDQMLAHLNHLLKWLHGSPAGLKLNHNLNSLYWRFFSYHIHLWASYIGILEPVFAVILNTIQYLGGLGVTVQISLLKDLINLATFHVYCLYIYATRLYSIQTTTIASLFRVFFGRKYNPLRNRFDSVHLNTSELFISSFGFIILIFLFPTTMVYYAGFVFLRVPVLLIERSLQYFVSSFNKLPLVSWALVFLSSPRVADEIYLVPRLGNSLGIITFRLQLQSTRILFKLPDFGKGIKFLVSSVIDGTVLKD</sequence>
<keyword evidence="2" id="KW-0812">Transmembrane</keyword>
<feature type="region of interest" description="Disordered" evidence="1">
    <location>
        <begin position="54"/>
        <end position="151"/>
    </location>
</feature>
<dbReference type="InterPro" id="IPR007720">
    <property type="entry name" value="PigQ/GPI1"/>
</dbReference>
<evidence type="ECO:0000313" key="4">
    <source>
        <dbReference type="Proteomes" id="UP001642540"/>
    </source>
</evidence>
<dbReference type="PANTHER" id="PTHR21329">
    <property type="entry name" value="PHOSPHATIDYLINOSITOL N-ACETYLGLUCOSAMINYLTRANSFERASE SUBUNIT Q-RELATED"/>
    <property type="match status" value="1"/>
</dbReference>
<name>A0ABP1S7H0_9HEXA</name>
<comment type="caution">
    <text evidence="3">The sequence shown here is derived from an EMBL/GenBank/DDBJ whole genome shotgun (WGS) entry which is preliminary data.</text>
</comment>